<evidence type="ECO:0000313" key="11">
    <source>
        <dbReference type="EMBL" id="ODQ65053.1"/>
    </source>
</evidence>
<keyword evidence="12" id="KW-1185">Reference proteome</keyword>
<dbReference type="GO" id="GO:0016020">
    <property type="term" value="C:membrane"/>
    <property type="evidence" value="ECO:0007669"/>
    <property type="project" value="UniProtKB-SubCell"/>
</dbReference>
<dbReference type="SMART" id="SM01190">
    <property type="entry name" value="EMP24_GP25L"/>
    <property type="match status" value="1"/>
</dbReference>
<keyword evidence="6 8" id="KW-0472">Membrane</keyword>
<comment type="similarity">
    <text evidence="2 7">Belongs to the EMP24/GP25L family.</text>
</comment>
<dbReference type="AlphaFoldDB" id="A0A1E3PI13"/>
<protein>
    <recommendedName>
        <fullName evidence="10">GOLD domain-containing protein</fullName>
    </recommendedName>
</protein>
<comment type="subcellular location">
    <subcellularLocation>
        <location evidence="1 7">Membrane</location>
        <topology evidence="1 7">Single-pass type I membrane protein</topology>
    </subcellularLocation>
</comment>
<evidence type="ECO:0000256" key="3">
    <source>
        <dbReference type="ARBA" id="ARBA00022692"/>
    </source>
</evidence>
<keyword evidence="4 9" id="KW-0732">Signal</keyword>
<name>A0A1E3PI13_9ASCO</name>
<sequence length="214" mass="24287">MKLLFLVLAITAVFSPVSALHFYLDGGEQRCFFEELPKGTIVVGKYDAKEYDQNSGSYSQPDNLGIHLTVEETFDNNHRIVSQKADPNGEFSFSSLESGEHKICLRSTSHGWFSSNKVKIALDLAIGEGSHIDSKGEDKVSSLSERVQQINMKLTDIRREQQLMREREAGFRNQSESTNARVVRWTVIQLFILGITCAWQLTHLRSFFVKQKLV</sequence>
<keyword evidence="3 7" id="KW-0812">Transmembrane</keyword>
<evidence type="ECO:0000256" key="4">
    <source>
        <dbReference type="ARBA" id="ARBA00022729"/>
    </source>
</evidence>
<evidence type="ECO:0000256" key="7">
    <source>
        <dbReference type="RuleBase" id="RU003827"/>
    </source>
</evidence>
<feature type="signal peptide" evidence="9">
    <location>
        <begin position="1"/>
        <end position="19"/>
    </location>
</feature>
<dbReference type="EMBL" id="KV454410">
    <property type="protein sequence ID" value="ODQ65053.1"/>
    <property type="molecule type" value="Genomic_DNA"/>
</dbReference>
<evidence type="ECO:0000313" key="12">
    <source>
        <dbReference type="Proteomes" id="UP000095009"/>
    </source>
</evidence>
<dbReference type="PROSITE" id="PS50866">
    <property type="entry name" value="GOLD"/>
    <property type="match status" value="1"/>
</dbReference>
<dbReference type="Pfam" id="PF01105">
    <property type="entry name" value="EMP24_GP25L"/>
    <property type="match status" value="1"/>
</dbReference>
<proteinExistence type="inferred from homology"/>
<accession>A0A1E3PI13</accession>
<evidence type="ECO:0000256" key="2">
    <source>
        <dbReference type="ARBA" id="ARBA00007104"/>
    </source>
</evidence>
<dbReference type="Proteomes" id="UP000095009">
    <property type="component" value="Unassembled WGS sequence"/>
</dbReference>
<gene>
    <name evidence="11" type="ORF">NADFUDRAFT_83153</name>
</gene>
<dbReference type="InterPro" id="IPR015720">
    <property type="entry name" value="Emp24-like"/>
</dbReference>
<organism evidence="11 12">
    <name type="scientific">Nadsonia fulvescens var. elongata DSM 6958</name>
    <dbReference type="NCBI Taxonomy" id="857566"/>
    <lineage>
        <taxon>Eukaryota</taxon>
        <taxon>Fungi</taxon>
        <taxon>Dikarya</taxon>
        <taxon>Ascomycota</taxon>
        <taxon>Saccharomycotina</taxon>
        <taxon>Dipodascomycetes</taxon>
        <taxon>Dipodascales</taxon>
        <taxon>Dipodascales incertae sedis</taxon>
        <taxon>Nadsonia</taxon>
    </lineage>
</organism>
<feature type="chain" id="PRO_5009133854" description="GOLD domain-containing protein" evidence="9">
    <location>
        <begin position="20"/>
        <end position="214"/>
    </location>
</feature>
<evidence type="ECO:0000256" key="5">
    <source>
        <dbReference type="ARBA" id="ARBA00022989"/>
    </source>
</evidence>
<dbReference type="PANTHER" id="PTHR22811">
    <property type="entry name" value="TRANSMEMBRANE EMP24 DOMAIN-CONTAINING PROTEIN"/>
    <property type="match status" value="1"/>
</dbReference>
<dbReference type="InterPro" id="IPR009038">
    <property type="entry name" value="GOLD_dom"/>
</dbReference>
<reference evidence="11 12" key="1">
    <citation type="journal article" date="2016" name="Proc. Natl. Acad. Sci. U.S.A.">
        <title>Comparative genomics of biotechnologically important yeasts.</title>
        <authorList>
            <person name="Riley R."/>
            <person name="Haridas S."/>
            <person name="Wolfe K.H."/>
            <person name="Lopes M.R."/>
            <person name="Hittinger C.T."/>
            <person name="Goeker M."/>
            <person name="Salamov A.A."/>
            <person name="Wisecaver J.H."/>
            <person name="Long T.M."/>
            <person name="Calvey C.H."/>
            <person name="Aerts A.L."/>
            <person name="Barry K.W."/>
            <person name="Choi C."/>
            <person name="Clum A."/>
            <person name="Coughlan A.Y."/>
            <person name="Deshpande S."/>
            <person name="Douglass A.P."/>
            <person name="Hanson S.J."/>
            <person name="Klenk H.-P."/>
            <person name="LaButti K.M."/>
            <person name="Lapidus A."/>
            <person name="Lindquist E.A."/>
            <person name="Lipzen A.M."/>
            <person name="Meier-Kolthoff J.P."/>
            <person name="Ohm R.A."/>
            <person name="Otillar R.P."/>
            <person name="Pangilinan J.L."/>
            <person name="Peng Y."/>
            <person name="Rokas A."/>
            <person name="Rosa C.A."/>
            <person name="Scheuner C."/>
            <person name="Sibirny A.A."/>
            <person name="Slot J.C."/>
            <person name="Stielow J.B."/>
            <person name="Sun H."/>
            <person name="Kurtzman C.P."/>
            <person name="Blackwell M."/>
            <person name="Grigoriev I.V."/>
            <person name="Jeffries T.W."/>
        </authorList>
    </citation>
    <scope>NUCLEOTIDE SEQUENCE [LARGE SCALE GENOMIC DNA]</scope>
    <source>
        <strain evidence="11 12">DSM 6958</strain>
    </source>
</reference>
<feature type="domain" description="GOLD" evidence="10">
    <location>
        <begin position="29"/>
        <end position="126"/>
    </location>
</feature>
<dbReference type="OrthoDB" id="3427at2759"/>
<evidence type="ECO:0000259" key="10">
    <source>
        <dbReference type="PROSITE" id="PS50866"/>
    </source>
</evidence>
<evidence type="ECO:0000256" key="8">
    <source>
        <dbReference type="SAM" id="Phobius"/>
    </source>
</evidence>
<keyword evidence="5 8" id="KW-1133">Transmembrane helix</keyword>
<evidence type="ECO:0000256" key="6">
    <source>
        <dbReference type="ARBA" id="ARBA00023136"/>
    </source>
</evidence>
<feature type="transmembrane region" description="Helical" evidence="8">
    <location>
        <begin position="182"/>
        <end position="202"/>
    </location>
</feature>
<dbReference type="STRING" id="857566.A0A1E3PI13"/>
<evidence type="ECO:0000256" key="9">
    <source>
        <dbReference type="SAM" id="SignalP"/>
    </source>
</evidence>
<evidence type="ECO:0000256" key="1">
    <source>
        <dbReference type="ARBA" id="ARBA00004479"/>
    </source>
</evidence>